<reference evidence="2 3" key="1">
    <citation type="submission" date="2012-08" db="EMBL/GenBank/DDBJ databases">
        <title>Oryza genome evolution.</title>
        <authorList>
            <person name="Wing R.A."/>
        </authorList>
    </citation>
    <scope>NUCLEOTIDE SEQUENCE</scope>
</reference>
<protein>
    <recommendedName>
        <fullName evidence="1">DUF1618 domain-containing protein</fullName>
    </recommendedName>
</protein>
<dbReference type="Gramene" id="LPERR05G15650.1">
    <property type="protein sequence ID" value="LPERR05G15650.1"/>
    <property type="gene ID" value="LPERR05G15650"/>
</dbReference>
<dbReference type="Proteomes" id="UP000032180">
    <property type="component" value="Chromosome 5"/>
</dbReference>
<feature type="domain" description="DUF1618" evidence="1">
    <location>
        <begin position="1722"/>
        <end position="1848"/>
    </location>
</feature>
<dbReference type="InterPro" id="IPR011676">
    <property type="entry name" value="DUF1618"/>
</dbReference>
<dbReference type="EnsemblPlants" id="LPERR05G15650.1">
    <property type="protein sequence ID" value="LPERR05G15650.1"/>
    <property type="gene ID" value="LPERR05G15650"/>
</dbReference>
<feature type="domain" description="DUF1618" evidence="1">
    <location>
        <begin position="1383"/>
        <end position="1483"/>
    </location>
</feature>
<sequence length="1877" mass="207801">MMQLRRLLGLSAAVSGRLRRSYSTAASHPDWTLMANAPSPPPEPRAAFVVADPPRVSKLFVPTRFLASPATTSTGGKDCVCRCTFRSANSSSGLVLIRTVFALAQVPDGALREKPVFIPKPADGDDTWPPLPGRKSITKVVRVVCNPLSGQLLRLPEEPDAVDTGKKWRHVEPAFLTQAERGYGPPDRYAVAEFRGADFIFHLFLSVTGRWESWDATAGFSYAVPSPRPITADQPVVTFGGRMWWLGAWGAVSVDPFSDEPDFRASIVKLPSGSVKRRRNGEALSKYQRIGVSEGRLRYVEVSGEEPFVLSSFLLDDEGGSWTLEHRVEIGRLWAEPLQKTPWIGAIDPLNSEVMYLMAGDEGKHVIGVDMAKETVIGSTLLDEPTELAPLLLPPWLESSEIPALPPWSLRRGLRPPPPLPLELDGRLASCVGRVGLQAARPARDAPRATIRLANPPLASELFIPTDTLIPRDGPSVDANPFFATADVVTSNGLLLLHAVVVPVEARGAYFPVSAPVFGVPIPPWAQIPGHPGVDSEKIVNVARVVCNPLSGELLRLLDIGNTRPGQGYAGLLTQAADRGDGPPDRFAVAEVSCDDFVMHRFLSETGRWDAVAGFLSPLPAARAIYIDQPVVAFGGRMWWVDLGWGAVSVDPFADEPDFRFIKLPRGRVLPASKKTITERRERKTVLSWHRHIGVSEGRLRYVEVSVPEPFVLYSFVLDDKGIGWTEEYSTGLKSEGRAFPEMPRILCIDPLKASVVFESVKLAQIHSILTQIVGHEQAMSWTCGLNLYVEENRSLRALWVGDQRYRCARPHVARDRSSLRRLLRLATKVSGCLRRSHSTAASHPAWATVDIKQQAPQGAAAAEPRATFRLADPPLASQLFIPVDVVCPHAKRGDFFATTDVSTSNGFILLHSILVPAAQSTNPPSHPDPAMPQLPGLLVRVQFPGFPGAGREKNLDVTRVICNPLSGELLRLPGIGYTRPGLGYTGLLTQAADRGDGPPDRFALAEVSCDDFVMHRFLSETGSWDTMARFLPPLPTARPIFIDQPVLAFGGRMWWIDLGWGAVSVDPFADEPDSRFVELPRGRVLPATNEIIMLRREREMLLGWDEGRLRYVEVTGPEPFVLNSFVLDDEGIRWTLQYSTELKSEGRPFPEMPRISCIDPLNGSVVYTMVGGNLLFGVDMAKGMITGRYVLDKLTMLTPCVLPPWLESCRIPSTGTLLSKESDVERKTLADTLSMARTVTKFREELRSGAVRRSCGVYVRSDQGCRVTKLTKDDTQWRDTVWVLFVTGLAKLRVRASKEFGEMLKRIGEKSYTGLLTQANDSGDGPPDRYAVAELGEDRVMHRFLSETGRWDTVAGFWSSLPGARGMAIQHTVVAYGGRMWWIDLSWGVVSIDPFADEPDFRFVELPTESVLPTNEIMDKHGRVLMLSKYRRVGFSEGRLRYAEISWGAEPFLINYFVLDDDDSRWTLEHRLTYEPSWLWELGGYGLYPLETPWIGAIDSLNSHALYELDKPAGLTPCVLPPWLESSTLLDEPGLRGAAVVLSDPPGVSNLRVPAHLFNPRAPPAPCSNLTQHLIGTVFAVSGDGLILVDLADVVSEPPKLAWRGGAWVADLEKFMFDMEIASFVCNPLTGQFVQLRVNGGQTKRKWPSRYTGLITQSGGGRGHGPPDRYAVAQFCPDIFKLVRFCSEKGRWDSLTIPGQAPSRQLVIDQEVVSFGSRLWWPDMCWGVFSIDPFRDVPDLRFVELPERSVLPAGAMSVEQRWTIPISRYRRVGVSEGRLRYVEVSPEEQFVLRSFALDGGEGSGSWTLERQLPLMKLLEDGDYPWLPLYRSWPSIAAVDPLSANVVYITVGCDRCHVVGVDMEREGGVDREFWAYA</sequence>
<dbReference type="HOGENOM" id="CLU_232556_0_0_1"/>
<keyword evidence="3" id="KW-1185">Reference proteome</keyword>
<evidence type="ECO:0000313" key="2">
    <source>
        <dbReference type="EnsemblPlants" id="LPERR05G15650.1"/>
    </source>
</evidence>
<dbReference type="PANTHER" id="PTHR33086:SF98">
    <property type="entry name" value="OS05G0468200 PROTEIN"/>
    <property type="match status" value="1"/>
</dbReference>
<dbReference type="PANTHER" id="PTHR33086">
    <property type="entry name" value="OS05G0468200 PROTEIN-RELATED"/>
    <property type="match status" value="1"/>
</dbReference>
<dbReference type="Pfam" id="PF07762">
    <property type="entry name" value="DUF1618"/>
    <property type="match status" value="4"/>
</dbReference>
<feature type="domain" description="DUF1618" evidence="1">
    <location>
        <begin position="640"/>
        <end position="729"/>
    </location>
</feature>
<accession>A0A0D9WHI6</accession>
<organism evidence="2 3">
    <name type="scientific">Leersia perrieri</name>
    <dbReference type="NCBI Taxonomy" id="77586"/>
    <lineage>
        <taxon>Eukaryota</taxon>
        <taxon>Viridiplantae</taxon>
        <taxon>Streptophyta</taxon>
        <taxon>Embryophyta</taxon>
        <taxon>Tracheophyta</taxon>
        <taxon>Spermatophyta</taxon>
        <taxon>Magnoliopsida</taxon>
        <taxon>Liliopsida</taxon>
        <taxon>Poales</taxon>
        <taxon>Poaceae</taxon>
        <taxon>BOP clade</taxon>
        <taxon>Oryzoideae</taxon>
        <taxon>Oryzeae</taxon>
        <taxon>Oryzinae</taxon>
        <taxon>Leersia</taxon>
    </lineage>
</organism>
<proteinExistence type="predicted"/>
<reference evidence="2" key="3">
    <citation type="submission" date="2015-04" db="UniProtKB">
        <authorList>
            <consortium name="EnsemblPlants"/>
        </authorList>
    </citation>
    <scope>IDENTIFICATION</scope>
</reference>
<evidence type="ECO:0000259" key="1">
    <source>
        <dbReference type="Pfam" id="PF07762"/>
    </source>
</evidence>
<reference evidence="3" key="2">
    <citation type="submission" date="2013-12" db="EMBL/GenBank/DDBJ databases">
        <authorList>
            <person name="Yu Y."/>
            <person name="Lee S."/>
            <person name="de Baynast K."/>
            <person name="Wissotski M."/>
            <person name="Liu L."/>
            <person name="Talag J."/>
            <person name="Goicoechea J."/>
            <person name="Angelova A."/>
            <person name="Jetty R."/>
            <person name="Kudrna D."/>
            <person name="Golser W."/>
            <person name="Rivera L."/>
            <person name="Zhang J."/>
            <person name="Wing R."/>
        </authorList>
    </citation>
    <scope>NUCLEOTIDE SEQUENCE</scope>
</reference>
<dbReference type="STRING" id="77586.A0A0D9WHI6"/>
<evidence type="ECO:0000313" key="3">
    <source>
        <dbReference type="Proteomes" id="UP000032180"/>
    </source>
</evidence>
<name>A0A0D9WHI6_9ORYZ</name>
<feature type="domain" description="DUF1618" evidence="1">
    <location>
        <begin position="249"/>
        <end position="342"/>
    </location>
</feature>